<keyword evidence="10" id="KW-1185">Reference proteome</keyword>
<keyword evidence="4" id="KW-0677">Repeat</keyword>
<dbReference type="InterPro" id="IPR027417">
    <property type="entry name" value="P-loop_NTPase"/>
</dbReference>
<dbReference type="Proteomes" id="UP000470470">
    <property type="component" value="Unassembled WGS sequence"/>
</dbReference>
<evidence type="ECO:0000256" key="1">
    <source>
        <dbReference type="ARBA" id="ARBA00022448"/>
    </source>
</evidence>
<comment type="caution">
    <text evidence="9">The sequence shown here is derived from an EMBL/GenBank/DDBJ whole genome shotgun (WGS) entry which is preliminary data.</text>
</comment>
<proteinExistence type="predicted"/>
<keyword evidence="1" id="KW-0813">Transport</keyword>
<evidence type="ECO:0000256" key="2">
    <source>
        <dbReference type="ARBA" id="ARBA00022475"/>
    </source>
</evidence>
<gene>
    <name evidence="9" type="ORF">G1H19_18905</name>
</gene>
<dbReference type="PANTHER" id="PTHR43790">
    <property type="entry name" value="CARBOHYDRATE TRANSPORT ATP-BINDING PROTEIN MG119-RELATED"/>
    <property type="match status" value="1"/>
</dbReference>
<keyword evidence="2" id="KW-1003">Cell membrane</keyword>
<evidence type="ECO:0000256" key="7">
    <source>
        <dbReference type="ARBA" id="ARBA00022967"/>
    </source>
</evidence>
<name>A0A7K3WHT7_9ACTN</name>
<sequence length="61" mass="6600">INRLVEAGKAVVVISSELPELLGICDRIYTLSAGRITGQLPVADASQESLMTLMTKERELV</sequence>
<evidence type="ECO:0000256" key="6">
    <source>
        <dbReference type="ARBA" id="ARBA00022840"/>
    </source>
</evidence>
<keyword evidence="6 9" id="KW-0067">ATP-binding</keyword>
<dbReference type="AlphaFoldDB" id="A0A7K3WHT7"/>
<dbReference type="SUPFAM" id="SSF52540">
    <property type="entry name" value="P-loop containing nucleoside triphosphate hydrolases"/>
    <property type="match status" value="1"/>
</dbReference>
<keyword evidence="8" id="KW-0472">Membrane</keyword>
<evidence type="ECO:0000256" key="8">
    <source>
        <dbReference type="ARBA" id="ARBA00023136"/>
    </source>
</evidence>
<reference evidence="9 10" key="1">
    <citation type="submission" date="2020-02" db="EMBL/GenBank/DDBJ databases">
        <title>The whole genome sequence of CPCC 205119.</title>
        <authorList>
            <person name="Jiang Z."/>
        </authorList>
    </citation>
    <scope>NUCLEOTIDE SEQUENCE [LARGE SCALE GENOMIC DNA]</scope>
    <source>
        <strain evidence="9 10">CPCC 205119</strain>
    </source>
</reference>
<evidence type="ECO:0000256" key="3">
    <source>
        <dbReference type="ARBA" id="ARBA00022597"/>
    </source>
</evidence>
<accession>A0A7K3WHT7</accession>
<dbReference type="GO" id="GO:0005524">
    <property type="term" value="F:ATP binding"/>
    <property type="evidence" value="ECO:0007669"/>
    <property type="project" value="UniProtKB-KW"/>
</dbReference>
<dbReference type="Gene3D" id="3.40.50.300">
    <property type="entry name" value="P-loop containing nucleotide triphosphate hydrolases"/>
    <property type="match status" value="1"/>
</dbReference>
<feature type="non-terminal residue" evidence="9">
    <location>
        <position position="1"/>
    </location>
</feature>
<protein>
    <submittedName>
        <fullName evidence="9">ABC transporter ATP-binding protein</fullName>
    </submittedName>
</protein>
<evidence type="ECO:0000313" key="10">
    <source>
        <dbReference type="Proteomes" id="UP000470470"/>
    </source>
</evidence>
<organism evidence="9 10">
    <name type="scientific">Goekera deserti</name>
    <dbReference type="NCBI Taxonomy" id="2497753"/>
    <lineage>
        <taxon>Bacteria</taxon>
        <taxon>Bacillati</taxon>
        <taxon>Actinomycetota</taxon>
        <taxon>Actinomycetes</taxon>
        <taxon>Geodermatophilales</taxon>
        <taxon>Geodermatophilaceae</taxon>
        <taxon>Goekera</taxon>
    </lineage>
</organism>
<keyword evidence="5" id="KW-0547">Nucleotide-binding</keyword>
<evidence type="ECO:0000256" key="5">
    <source>
        <dbReference type="ARBA" id="ARBA00022741"/>
    </source>
</evidence>
<evidence type="ECO:0000256" key="4">
    <source>
        <dbReference type="ARBA" id="ARBA00022737"/>
    </source>
</evidence>
<keyword evidence="7" id="KW-1278">Translocase</keyword>
<dbReference type="PANTHER" id="PTHR43790:SF1">
    <property type="entry name" value="XYLOSE IMPORT ATP-BINDING PROTEIN XYLG"/>
    <property type="match status" value="1"/>
</dbReference>
<dbReference type="EMBL" id="JAAGWK010000029">
    <property type="protein sequence ID" value="NEL56048.1"/>
    <property type="molecule type" value="Genomic_DNA"/>
</dbReference>
<dbReference type="InterPro" id="IPR050107">
    <property type="entry name" value="ABC_carbohydrate_import_ATPase"/>
</dbReference>
<evidence type="ECO:0000313" key="9">
    <source>
        <dbReference type="EMBL" id="NEL56048.1"/>
    </source>
</evidence>
<keyword evidence="3" id="KW-0762">Sugar transport</keyword>